<dbReference type="NCBIfam" id="NF006283">
    <property type="entry name" value="PRK08455.1"/>
    <property type="match status" value="1"/>
</dbReference>
<comment type="subcellular location">
    <subcellularLocation>
        <location evidence="2">Cell membrane</location>
        <topology evidence="2">Single-pass membrane protein</topology>
    </subcellularLocation>
</comment>
<evidence type="ECO:0000256" key="1">
    <source>
        <dbReference type="ARBA" id="ARBA00002254"/>
    </source>
</evidence>
<dbReference type="EMBL" id="BDME01000001">
    <property type="protein sequence ID" value="GAX87584.1"/>
    <property type="molecule type" value="Genomic_DNA"/>
</dbReference>
<comment type="similarity">
    <text evidence="3 10">Belongs to the FliL family.</text>
</comment>
<dbReference type="GO" id="GO:0005886">
    <property type="term" value="C:plasma membrane"/>
    <property type="evidence" value="ECO:0007669"/>
    <property type="project" value="UniProtKB-SubCell"/>
</dbReference>
<dbReference type="GO" id="GO:0009425">
    <property type="term" value="C:bacterial-type flagellum basal body"/>
    <property type="evidence" value="ECO:0007669"/>
    <property type="project" value="InterPro"/>
</dbReference>
<evidence type="ECO:0000313" key="11">
    <source>
        <dbReference type="EMBL" id="GAX87584.1"/>
    </source>
</evidence>
<evidence type="ECO:0000313" key="12">
    <source>
        <dbReference type="Proteomes" id="UP000217944"/>
    </source>
</evidence>
<keyword evidence="12" id="KW-1185">Reference proteome</keyword>
<sequence>MAEEKENKEQEEKEEKSGGNKLLLIVIIILLLLLLVIGGLVAYFLLSNNSDDTQAPEQKQEKVIKKKKVSDMAEVGPIYPLDQFIVNLVSNNADRYLKCKISFELDSPDLQQEIDKKLPAIRDIIINILSSKTVEEIQTAKGKEKLKEEIRRKVNEILTTGEIKHVYFTEFVIQ</sequence>
<keyword evidence="4 10" id="KW-1003">Cell membrane</keyword>
<evidence type="ECO:0000256" key="9">
    <source>
        <dbReference type="ARBA" id="ARBA00023136"/>
    </source>
</evidence>
<keyword evidence="11" id="KW-0282">Flagellum</keyword>
<keyword evidence="5 10" id="KW-0145">Chemotaxis</keyword>
<protein>
    <recommendedName>
        <fullName evidence="10">Flagellar protein FliL</fullName>
    </recommendedName>
</protein>
<evidence type="ECO:0000256" key="3">
    <source>
        <dbReference type="ARBA" id="ARBA00008281"/>
    </source>
</evidence>
<dbReference type="PANTHER" id="PTHR35091:SF2">
    <property type="entry name" value="FLAGELLAR PROTEIN FLIL"/>
    <property type="match status" value="1"/>
</dbReference>
<keyword evidence="7 10" id="KW-0283">Flagellar rotation</keyword>
<dbReference type="PANTHER" id="PTHR35091">
    <property type="entry name" value="FLAGELLAR PROTEIN FLIL"/>
    <property type="match status" value="1"/>
</dbReference>
<keyword evidence="9 10" id="KW-0472">Membrane</keyword>
<evidence type="ECO:0000256" key="10">
    <source>
        <dbReference type="RuleBase" id="RU364125"/>
    </source>
</evidence>
<dbReference type="AlphaFoldDB" id="A0A292YES3"/>
<keyword evidence="11" id="KW-0966">Cell projection</keyword>
<dbReference type="Pfam" id="PF03748">
    <property type="entry name" value="FliL"/>
    <property type="match status" value="1"/>
</dbReference>
<evidence type="ECO:0000256" key="2">
    <source>
        <dbReference type="ARBA" id="ARBA00004162"/>
    </source>
</evidence>
<evidence type="ECO:0000256" key="6">
    <source>
        <dbReference type="ARBA" id="ARBA00022692"/>
    </source>
</evidence>
<gene>
    <name evidence="11" type="ORF">LNAT_P0880</name>
</gene>
<comment type="function">
    <text evidence="1 10">Controls the rotational direction of flagella during chemotaxis.</text>
</comment>
<evidence type="ECO:0000256" key="5">
    <source>
        <dbReference type="ARBA" id="ARBA00022500"/>
    </source>
</evidence>
<reference evidence="11 12" key="1">
    <citation type="journal article" date="2017" name="Syst. Appl. Microbiol.">
        <title>Lebetimonas natsushimae sp. nov., a novel strictly anaerobic, moderately thermophilic chemoautotroph isolated from a deep-sea hydrothermal vent polychaete nest in the Mid-Okinawa Trough.</title>
        <authorList>
            <person name="Nagata R."/>
            <person name="Takaki Y."/>
            <person name="Tame A."/>
            <person name="Nunoura T."/>
            <person name="Muto H."/>
            <person name="Mino S."/>
            <person name="Sawayama S."/>
            <person name="Takai K."/>
            <person name="Nakagawa S."/>
        </authorList>
    </citation>
    <scope>NUCLEOTIDE SEQUENCE [LARGE SCALE GENOMIC DNA]</scope>
    <source>
        <strain evidence="11 12">HS1857</strain>
    </source>
</reference>
<organism evidence="11 12">
    <name type="scientific">Lebetimonas natsushimae</name>
    <dbReference type="NCBI Taxonomy" id="1936991"/>
    <lineage>
        <taxon>Bacteria</taxon>
        <taxon>Pseudomonadati</taxon>
        <taxon>Campylobacterota</taxon>
        <taxon>Epsilonproteobacteria</taxon>
        <taxon>Nautiliales</taxon>
        <taxon>Nautiliaceae</taxon>
        <taxon>Lebetimonas</taxon>
    </lineage>
</organism>
<evidence type="ECO:0000256" key="8">
    <source>
        <dbReference type="ARBA" id="ARBA00022989"/>
    </source>
</evidence>
<keyword evidence="6 10" id="KW-0812">Transmembrane</keyword>
<dbReference type="GO" id="GO:0006935">
    <property type="term" value="P:chemotaxis"/>
    <property type="evidence" value="ECO:0007669"/>
    <property type="project" value="UniProtKB-KW"/>
</dbReference>
<name>A0A292YES3_9BACT</name>
<dbReference type="Proteomes" id="UP000217944">
    <property type="component" value="Unassembled WGS sequence"/>
</dbReference>
<feature type="transmembrane region" description="Helical" evidence="10">
    <location>
        <begin position="21"/>
        <end position="46"/>
    </location>
</feature>
<keyword evidence="8 10" id="KW-1133">Transmembrane helix</keyword>
<evidence type="ECO:0000256" key="7">
    <source>
        <dbReference type="ARBA" id="ARBA00022779"/>
    </source>
</evidence>
<dbReference type="OrthoDB" id="9799777at2"/>
<keyword evidence="11" id="KW-0969">Cilium</keyword>
<accession>A0A292YES3</accession>
<proteinExistence type="inferred from homology"/>
<dbReference type="RefSeq" id="WP_096258722.1">
    <property type="nucleotide sequence ID" value="NZ_BDME01000001.1"/>
</dbReference>
<dbReference type="GO" id="GO:0071978">
    <property type="term" value="P:bacterial-type flagellum-dependent swarming motility"/>
    <property type="evidence" value="ECO:0007669"/>
    <property type="project" value="TreeGrafter"/>
</dbReference>
<dbReference type="InterPro" id="IPR005503">
    <property type="entry name" value="FliL"/>
</dbReference>
<comment type="caution">
    <text evidence="11">The sequence shown here is derived from an EMBL/GenBank/DDBJ whole genome shotgun (WGS) entry which is preliminary data.</text>
</comment>
<evidence type="ECO:0000256" key="4">
    <source>
        <dbReference type="ARBA" id="ARBA00022475"/>
    </source>
</evidence>